<dbReference type="InterPro" id="IPR025886">
    <property type="entry name" value="PP2-like"/>
</dbReference>
<dbReference type="Pfam" id="PF14299">
    <property type="entry name" value="PP2"/>
    <property type="match status" value="1"/>
</dbReference>
<dbReference type="Gene3D" id="1.20.1280.50">
    <property type="match status" value="1"/>
</dbReference>
<gene>
    <name evidence="2" type="ORF">F3Y22_tig00111671pilonHSYRG00134</name>
</gene>
<organism evidence="2 3">
    <name type="scientific">Hibiscus syriacus</name>
    <name type="common">Rose of Sharon</name>
    <dbReference type="NCBI Taxonomy" id="106335"/>
    <lineage>
        <taxon>Eukaryota</taxon>
        <taxon>Viridiplantae</taxon>
        <taxon>Streptophyta</taxon>
        <taxon>Embryophyta</taxon>
        <taxon>Tracheophyta</taxon>
        <taxon>Spermatophyta</taxon>
        <taxon>Magnoliopsida</taxon>
        <taxon>eudicotyledons</taxon>
        <taxon>Gunneridae</taxon>
        <taxon>Pentapetalae</taxon>
        <taxon>rosids</taxon>
        <taxon>malvids</taxon>
        <taxon>Malvales</taxon>
        <taxon>Malvaceae</taxon>
        <taxon>Malvoideae</taxon>
        <taxon>Hibiscus</taxon>
    </lineage>
</organism>
<dbReference type="InterPro" id="IPR036047">
    <property type="entry name" value="F-box-like_dom_sf"/>
</dbReference>
<name>A0A6A2Y3U5_HIBSY</name>
<evidence type="ECO:0000313" key="2">
    <source>
        <dbReference type="EMBL" id="KAE8675415.1"/>
    </source>
</evidence>
<dbReference type="SUPFAM" id="SSF81383">
    <property type="entry name" value="F-box domain"/>
    <property type="match status" value="1"/>
</dbReference>
<dbReference type="AlphaFoldDB" id="A0A6A2Y3U5"/>
<evidence type="ECO:0000259" key="1">
    <source>
        <dbReference type="PROSITE" id="PS50181"/>
    </source>
</evidence>
<dbReference type="Proteomes" id="UP000436088">
    <property type="component" value="Unassembled WGS sequence"/>
</dbReference>
<protein>
    <submittedName>
        <fullName evidence="2">F-box protein PP2-B15</fullName>
    </submittedName>
</protein>
<keyword evidence="3" id="KW-1185">Reference proteome</keyword>
<accession>A0A6A2Y3U5</accession>
<dbReference type="CDD" id="cd22162">
    <property type="entry name" value="F-box_AtSKIP3-like"/>
    <property type="match status" value="1"/>
</dbReference>
<dbReference type="Pfam" id="PF00646">
    <property type="entry name" value="F-box"/>
    <property type="match status" value="1"/>
</dbReference>
<evidence type="ECO:0000313" key="3">
    <source>
        <dbReference type="Proteomes" id="UP000436088"/>
    </source>
</evidence>
<dbReference type="PANTHER" id="PTHR32278">
    <property type="entry name" value="F-BOX DOMAIN-CONTAINING PROTEIN"/>
    <property type="match status" value="1"/>
</dbReference>
<sequence>MQVLELNMLPESCVAEILSLTSPSDACRSSLVSITFRSAADSDYVWGKFLPSEYHESVWEACDASFQFCSKKELYFLLCNPLLVGDGKMSFRLERSSGRMSYIISARELSITWSNDPMLWVWKSIPESRPILTHHFLLSRFSEVAELVTTSWLEINGKITTKMLSPNTNYGAYLILKTTERSFGLDLIPCETSIEIGSRTLKNTAYMRCQDAKKQQIETLFYSNRKEMMKSRVVKGDDGVMSKREDGWMEMEMELELELGEFFNGGFGDERVKMSLMEIKGHQLKGGVTIEGIEIRPKK</sequence>
<dbReference type="InterPro" id="IPR001810">
    <property type="entry name" value="F-box_dom"/>
</dbReference>
<proteinExistence type="predicted"/>
<feature type="domain" description="F-box" evidence="1">
    <location>
        <begin position="3"/>
        <end position="49"/>
    </location>
</feature>
<dbReference type="PANTHER" id="PTHR32278:SF126">
    <property type="entry name" value="F-BOX PROTEIN PP2-B13-LIKE"/>
    <property type="match status" value="1"/>
</dbReference>
<dbReference type="PROSITE" id="PS50181">
    <property type="entry name" value="FBOX"/>
    <property type="match status" value="1"/>
</dbReference>
<dbReference type="SMART" id="SM00256">
    <property type="entry name" value="FBOX"/>
    <property type="match status" value="1"/>
</dbReference>
<comment type="caution">
    <text evidence="2">The sequence shown here is derived from an EMBL/GenBank/DDBJ whole genome shotgun (WGS) entry which is preliminary data.</text>
</comment>
<reference evidence="2" key="1">
    <citation type="submission" date="2019-09" db="EMBL/GenBank/DDBJ databases">
        <title>Draft genome information of white flower Hibiscus syriacus.</title>
        <authorList>
            <person name="Kim Y.-M."/>
        </authorList>
    </citation>
    <scope>NUCLEOTIDE SEQUENCE [LARGE SCALE GENOMIC DNA]</scope>
    <source>
        <strain evidence="2">YM2019G1</strain>
    </source>
</reference>
<dbReference type="EMBL" id="VEPZ02001401">
    <property type="protein sequence ID" value="KAE8675415.1"/>
    <property type="molecule type" value="Genomic_DNA"/>
</dbReference>